<sequence>MLLIAMGALLVCVTAAALHYSGGISNLRMVGLSNSGKANSRPVSSTTVTEADKLLAQDLYRKGRFEWNKRTAESLNRALDDFTQSLVHDPENARAYAGLSDTYILLHEYSLMSDREAESRALAAATKAVALNDSLAEAHRSLAFAEVWGNWDFRAGEREFRRAIELDPHDPLTHLWFATAFNTPEWYRVTASEFDRAQELDPTSPVILSNKSIWLFEMGNRQAGIDLAQQVERDDPDFVAPHRYLARMHWDLRDYPGFLAETAKTADLTHDQVLKDTVAKAHARFGKDGERGMLDSLYLSRKKLYEDGKLAGTSLAEVCIRLGLKDEAVRLIQHDYDQRRAEFLWIFSEPEFATLKSDQRYMELTKKVNYPAPPTMIR</sequence>
<reference evidence="1" key="1">
    <citation type="submission" date="2023-03" db="EMBL/GenBank/DDBJ databases">
        <title>Edaphobacter sp.</title>
        <authorList>
            <person name="Huber K.J."/>
            <person name="Papendorf J."/>
            <person name="Pilke C."/>
            <person name="Bunk B."/>
            <person name="Sproeer C."/>
            <person name="Pester M."/>
        </authorList>
    </citation>
    <scope>NUCLEOTIDE SEQUENCE</scope>
    <source>
        <strain evidence="1">DSM 110680</strain>
    </source>
</reference>
<gene>
    <name evidence="1" type="ORF">P8935_24250</name>
</gene>
<protein>
    <recommendedName>
        <fullName evidence="2">Tetratricopeptide repeat protein</fullName>
    </recommendedName>
</protein>
<dbReference type="EMBL" id="CP121196">
    <property type="protein sequence ID" value="XBH17663.1"/>
    <property type="molecule type" value="Genomic_DNA"/>
</dbReference>
<dbReference type="AlphaFoldDB" id="A0AAU7DIU1"/>
<accession>A0AAU7DIU1</accession>
<dbReference type="Gene3D" id="1.25.40.10">
    <property type="entry name" value="Tetratricopeptide repeat domain"/>
    <property type="match status" value="2"/>
</dbReference>
<dbReference type="RefSeq" id="WP_348262888.1">
    <property type="nucleotide sequence ID" value="NZ_CP121196.1"/>
</dbReference>
<evidence type="ECO:0000313" key="1">
    <source>
        <dbReference type="EMBL" id="XBH17663.1"/>
    </source>
</evidence>
<proteinExistence type="predicted"/>
<organism evidence="1">
    <name type="scientific">Telmatobacter sp. DSM 110680</name>
    <dbReference type="NCBI Taxonomy" id="3036704"/>
    <lineage>
        <taxon>Bacteria</taxon>
        <taxon>Pseudomonadati</taxon>
        <taxon>Acidobacteriota</taxon>
        <taxon>Terriglobia</taxon>
        <taxon>Terriglobales</taxon>
        <taxon>Acidobacteriaceae</taxon>
        <taxon>Telmatobacter</taxon>
    </lineage>
</organism>
<dbReference type="SUPFAM" id="SSF48452">
    <property type="entry name" value="TPR-like"/>
    <property type="match status" value="2"/>
</dbReference>
<name>A0AAU7DIU1_9BACT</name>
<dbReference type="InterPro" id="IPR011990">
    <property type="entry name" value="TPR-like_helical_dom_sf"/>
</dbReference>
<evidence type="ECO:0008006" key="2">
    <source>
        <dbReference type="Google" id="ProtNLM"/>
    </source>
</evidence>